<accession>A0AAE0GEK5</accession>
<evidence type="ECO:0000256" key="1">
    <source>
        <dbReference type="SAM" id="MobiDB-lite"/>
    </source>
</evidence>
<gene>
    <name evidence="2" type="ORF">CYMTET_15281</name>
</gene>
<comment type="caution">
    <text evidence="2">The sequence shown here is derived from an EMBL/GenBank/DDBJ whole genome shotgun (WGS) entry which is preliminary data.</text>
</comment>
<dbReference type="Proteomes" id="UP001190700">
    <property type="component" value="Unassembled WGS sequence"/>
</dbReference>
<proteinExistence type="predicted"/>
<evidence type="ECO:0000313" key="3">
    <source>
        <dbReference type="Proteomes" id="UP001190700"/>
    </source>
</evidence>
<dbReference type="AlphaFoldDB" id="A0AAE0GEK5"/>
<sequence length="100" mass="11842">MPDSYEREVHFYHMYVLDLFGKMETYDVRCLVEYDRFLRQRMAAGFIETWNPDLLHPTWMRFIQGRTESGQPTSKSGGKQRVEKTSPSPKTASKIHCCYQ</sequence>
<reference evidence="2 3" key="1">
    <citation type="journal article" date="2015" name="Genome Biol. Evol.">
        <title>Comparative Genomics of a Bacterivorous Green Alga Reveals Evolutionary Causalities and Consequences of Phago-Mixotrophic Mode of Nutrition.</title>
        <authorList>
            <person name="Burns J.A."/>
            <person name="Paasch A."/>
            <person name="Narechania A."/>
            <person name="Kim E."/>
        </authorList>
    </citation>
    <scope>NUCLEOTIDE SEQUENCE [LARGE SCALE GENOMIC DNA]</scope>
    <source>
        <strain evidence="2 3">PLY_AMNH</strain>
    </source>
</reference>
<feature type="compositionally biased region" description="Polar residues" evidence="1">
    <location>
        <begin position="66"/>
        <end position="77"/>
    </location>
</feature>
<feature type="region of interest" description="Disordered" evidence="1">
    <location>
        <begin position="66"/>
        <end position="100"/>
    </location>
</feature>
<dbReference type="EMBL" id="LGRX02006445">
    <property type="protein sequence ID" value="KAK3276656.1"/>
    <property type="molecule type" value="Genomic_DNA"/>
</dbReference>
<organism evidence="2 3">
    <name type="scientific">Cymbomonas tetramitiformis</name>
    <dbReference type="NCBI Taxonomy" id="36881"/>
    <lineage>
        <taxon>Eukaryota</taxon>
        <taxon>Viridiplantae</taxon>
        <taxon>Chlorophyta</taxon>
        <taxon>Pyramimonadophyceae</taxon>
        <taxon>Pyramimonadales</taxon>
        <taxon>Pyramimonadaceae</taxon>
        <taxon>Cymbomonas</taxon>
    </lineage>
</organism>
<protein>
    <submittedName>
        <fullName evidence="2">Uncharacterized protein</fullName>
    </submittedName>
</protein>
<name>A0AAE0GEK5_9CHLO</name>
<keyword evidence="3" id="KW-1185">Reference proteome</keyword>
<evidence type="ECO:0000313" key="2">
    <source>
        <dbReference type="EMBL" id="KAK3276656.1"/>
    </source>
</evidence>